<keyword evidence="6 12" id="KW-0408">Iron</keyword>
<keyword evidence="8 12" id="KW-0805">Transcription regulation</keyword>
<evidence type="ECO:0000256" key="8">
    <source>
        <dbReference type="ARBA" id="ARBA00023015"/>
    </source>
</evidence>
<dbReference type="GO" id="GO:0005737">
    <property type="term" value="C:cytoplasm"/>
    <property type="evidence" value="ECO:0007669"/>
    <property type="project" value="UniProtKB-SubCell"/>
</dbReference>
<comment type="PTM">
    <text evidence="12">Upon Fe-S cluster removal intramolecular disulfide bonds are formed.</text>
</comment>
<evidence type="ECO:0000313" key="16">
    <source>
        <dbReference type="Proteomes" id="UP000632849"/>
    </source>
</evidence>
<dbReference type="EMBL" id="BNBE01000001">
    <property type="protein sequence ID" value="GHF88766.1"/>
    <property type="molecule type" value="Genomic_DNA"/>
</dbReference>
<evidence type="ECO:0000256" key="12">
    <source>
        <dbReference type="HAMAP-Rule" id="MF_01479"/>
    </source>
</evidence>
<feature type="binding site" evidence="12">
    <location>
        <position position="166"/>
    </location>
    <ligand>
        <name>[4Fe-4S] cluster</name>
        <dbReference type="ChEBI" id="CHEBI:49883"/>
    </ligand>
</feature>
<evidence type="ECO:0000256" key="13">
    <source>
        <dbReference type="SAM" id="MobiDB-lite"/>
    </source>
</evidence>
<keyword evidence="7 12" id="KW-0411">Iron-sulfur</keyword>
<comment type="subcellular location">
    <subcellularLocation>
        <location evidence="1 12">Cytoplasm</location>
    </subcellularLocation>
</comment>
<keyword evidence="9 12" id="KW-0238">DNA-binding</keyword>
<proteinExistence type="inferred from homology"/>
<keyword evidence="3 12" id="KW-0004">4Fe-4S</keyword>
<evidence type="ECO:0000256" key="2">
    <source>
        <dbReference type="ARBA" id="ARBA00006597"/>
    </source>
</evidence>
<sequence length="269" mass="29041">MRLTLPDTCPIACSFNRLALSTMVTRKSYGSDEAFGTPCEGPCTEKSVAGHLSTVRTYAPFSGFSSLFVVSVARFAMSHIYIYIDSSRTHRTFSEPVQDPTRTRSGTTHDAPRSHRDPRSPGQRADTRPPTNPSRHGFKGTSAMADFSRLPGPNADLWDWQLLAACRGVDSSLFFHPEGERGAARSARENSAKEVCMRCPVRAECAAHALAVREPYGVWGGLTEDEREELMGRARNRLIAAAPATAVAGRAAPSAATAATAGRPIMGRA</sequence>
<keyword evidence="11 12" id="KW-0804">Transcription</keyword>
<protein>
    <recommendedName>
        <fullName evidence="12">Transcriptional regulator WhiB</fullName>
    </recommendedName>
</protein>
<feature type="compositionally biased region" description="Basic and acidic residues" evidence="13">
    <location>
        <begin position="110"/>
        <end position="119"/>
    </location>
</feature>
<dbReference type="GO" id="GO:0051539">
    <property type="term" value="F:4 iron, 4 sulfur cluster binding"/>
    <property type="evidence" value="ECO:0007669"/>
    <property type="project" value="UniProtKB-UniRule"/>
</dbReference>
<dbReference type="HAMAP" id="MF_01479">
    <property type="entry name" value="WhiB"/>
    <property type="match status" value="1"/>
</dbReference>
<feature type="binding site" evidence="12">
    <location>
        <position position="205"/>
    </location>
    <ligand>
        <name>[4Fe-4S] cluster</name>
        <dbReference type="ChEBI" id="CHEBI:49883"/>
    </ligand>
</feature>
<evidence type="ECO:0000256" key="11">
    <source>
        <dbReference type="ARBA" id="ARBA00023163"/>
    </source>
</evidence>
<feature type="region of interest" description="Disordered" evidence="13">
    <location>
        <begin position="93"/>
        <end position="145"/>
    </location>
</feature>
<dbReference type="GO" id="GO:0035731">
    <property type="term" value="F:dinitrosyl-iron complex binding"/>
    <property type="evidence" value="ECO:0007669"/>
    <property type="project" value="UniProtKB-UniRule"/>
</dbReference>
<comment type="similarity">
    <text evidence="2 12">Belongs to the WhiB family.</text>
</comment>
<dbReference type="PANTHER" id="PTHR38839">
    <property type="entry name" value="TRANSCRIPTIONAL REGULATOR WHID-RELATED"/>
    <property type="match status" value="1"/>
</dbReference>
<comment type="function">
    <text evidence="12">Acts as a transcriptional regulator. Probably redox-responsive. The apo- but not holo-form probably binds DNA.</text>
</comment>
<feature type="binding site" evidence="12">
    <location>
        <position position="196"/>
    </location>
    <ligand>
        <name>[4Fe-4S] cluster</name>
        <dbReference type="ChEBI" id="CHEBI:49883"/>
    </ligand>
</feature>
<organism evidence="15 16">
    <name type="scientific">Streptomyces filamentosus</name>
    <name type="common">Streptomyces roseosporus</name>
    <dbReference type="NCBI Taxonomy" id="67294"/>
    <lineage>
        <taxon>Bacteria</taxon>
        <taxon>Bacillati</taxon>
        <taxon>Actinomycetota</taxon>
        <taxon>Actinomycetes</taxon>
        <taxon>Kitasatosporales</taxon>
        <taxon>Streptomycetaceae</taxon>
        <taxon>Streptomyces</taxon>
    </lineage>
</organism>
<dbReference type="InterPro" id="IPR003482">
    <property type="entry name" value="Whib"/>
</dbReference>
<evidence type="ECO:0000256" key="1">
    <source>
        <dbReference type="ARBA" id="ARBA00004496"/>
    </source>
</evidence>
<evidence type="ECO:0000256" key="5">
    <source>
        <dbReference type="ARBA" id="ARBA00022723"/>
    </source>
</evidence>
<evidence type="ECO:0000256" key="9">
    <source>
        <dbReference type="ARBA" id="ARBA00023125"/>
    </source>
</evidence>
<dbReference type="AlphaFoldDB" id="A0A919BHS3"/>
<dbReference type="Proteomes" id="UP000632849">
    <property type="component" value="Unassembled WGS sequence"/>
</dbReference>
<dbReference type="Pfam" id="PF02467">
    <property type="entry name" value="Whib"/>
    <property type="match status" value="1"/>
</dbReference>
<dbReference type="GO" id="GO:0045892">
    <property type="term" value="P:negative regulation of DNA-templated transcription"/>
    <property type="evidence" value="ECO:0007669"/>
    <property type="project" value="TreeGrafter"/>
</dbReference>
<comment type="PTM">
    <text evidence="12">The Fe-S cluster can be nitrosylated by nitric oxide (NO).</text>
</comment>
<reference evidence="15" key="1">
    <citation type="journal article" date="2014" name="Int. J. Syst. Evol. Microbiol.">
        <title>Complete genome sequence of Corynebacterium casei LMG S-19264T (=DSM 44701T), isolated from a smear-ripened cheese.</title>
        <authorList>
            <consortium name="US DOE Joint Genome Institute (JGI-PGF)"/>
            <person name="Walter F."/>
            <person name="Albersmeier A."/>
            <person name="Kalinowski J."/>
            <person name="Ruckert C."/>
        </authorList>
    </citation>
    <scope>NUCLEOTIDE SEQUENCE</scope>
    <source>
        <strain evidence="15">JCM 4122</strain>
    </source>
</reference>
<keyword evidence="16" id="KW-1185">Reference proteome</keyword>
<dbReference type="GO" id="GO:0047134">
    <property type="term" value="F:protein-disulfide reductase [NAD(P)H] activity"/>
    <property type="evidence" value="ECO:0007669"/>
    <property type="project" value="TreeGrafter"/>
</dbReference>
<comment type="caution">
    <text evidence="15">The sequence shown here is derived from an EMBL/GenBank/DDBJ whole genome shotgun (WGS) entry which is preliminary data.</text>
</comment>
<feature type="binding site" evidence="12">
    <location>
        <position position="199"/>
    </location>
    <ligand>
        <name>[4Fe-4S] cluster</name>
        <dbReference type="ChEBI" id="CHEBI:49883"/>
    </ligand>
</feature>
<dbReference type="GO" id="GO:0003677">
    <property type="term" value="F:DNA binding"/>
    <property type="evidence" value="ECO:0007669"/>
    <property type="project" value="UniProtKB-UniRule"/>
</dbReference>
<evidence type="ECO:0000256" key="10">
    <source>
        <dbReference type="ARBA" id="ARBA00023157"/>
    </source>
</evidence>
<evidence type="ECO:0000256" key="3">
    <source>
        <dbReference type="ARBA" id="ARBA00022485"/>
    </source>
</evidence>
<name>A0A919BHS3_STRFL</name>
<accession>A0A919BHS3</accession>
<evidence type="ECO:0000256" key="6">
    <source>
        <dbReference type="ARBA" id="ARBA00023004"/>
    </source>
</evidence>
<dbReference type="PANTHER" id="PTHR38839:SF5">
    <property type="entry name" value="TRANSCRIPTIONAL REGULATOR WHID"/>
    <property type="match status" value="1"/>
</dbReference>
<dbReference type="PROSITE" id="PS51674">
    <property type="entry name" value="4FE4S_WBL"/>
    <property type="match status" value="1"/>
</dbReference>
<evidence type="ECO:0000259" key="14">
    <source>
        <dbReference type="PROSITE" id="PS51674"/>
    </source>
</evidence>
<gene>
    <name evidence="12" type="primary">whiB</name>
    <name evidence="15" type="ORF">GCM10017667_16900</name>
</gene>
<keyword evidence="4 12" id="KW-0963">Cytoplasm</keyword>
<reference evidence="15" key="2">
    <citation type="submission" date="2020-09" db="EMBL/GenBank/DDBJ databases">
        <authorList>
            <person name="Sun Q."/>
            <person name="Ohkuma M."/>
        </authorList>
    </citation>
    <scope>NUCLEOTIDE SEQUENCE</scope>
    <source>
        <strain evidence="15">JCM 4122</strain>
    </source>
</reference>
<dbReference type="GO" id="GO:0046872">
    <property type="term" value="F:metal ion binding"/>
    <property type="evidence" value="ECO:0007669"/>
    <property type="project" value="UniProtKB-KW"/>
</dbReference>
<feature type="domain" description="4Fe-4S Wbl-type" evidence="14">
    <location>
        <begin position="165"/>
        <end position="229"/>
    </location>
</feature>
<dbReference type="InterPro" id="IPR034768">
    <property type="entry name" value="4FE4S_WBL"/>
</dbReference>
<keyword evidence="5 12" id="KW-0479">Metal-binding</keyword>
<keyword evidence="10 12" id="KW-1015">Disulfide bond</keyword>
<comment type="cofactor">
    <cofactor evidence="12">
        <name>[4Fe-4S] cluster</name>
        <dbReference type="ChEBI" id="CHEBI:49883"/>
    </cofactor>
    <text evidence="12">Binds 1 [4Fe-4S] cluster per subunit. Following nitrosylation of the [4Fe-4S] cluster binds 1 [4Fe-8(NO)] cluster per subunit.</text>
</comment>
<evidence type="ECO:0000256" key="4">
    <source>
        <dbReference type="ARBA" id="ARBA00022490"/>
    </source>
</evidence>
<evidence type="ECO:0000313" key="15">
    <source>
        <dbReference type="EMBL" id="GHF88766.1"/>
    </source>
</evidence>
<dbReference type="GO" id="GO:0045454">
    <property type="term" value="P:cell redox homeostasis"/>
    <property type="evidence" value="ECO:0007669"/>
    <property type="project" value="TreeGrafter"/>
</dbReference>
<evidence type="ECO:0000256" key="7">
    <source>
        <dbReference type="ARBA" id="ARBA00023014"/>
    </source>
</evidence>